<name>A0AA52H948_9PROT</name>
<dbReference type="InterPro" id="IPR001387">
    <property type="entry name" value="Cro/C1-type_HTH"/>
</dbReference>
<evidence type="ECO:0000313" key="4">
    <source>
        <dbReference type="Proteomes" id="UP001268683"/>
    </source>
</evidence>
<gene>
    <name evidence="3" type="ORF">QGN29_13255</name>
</gene>
<protein>
    <submittedName>
        <fullName evidence="3">HigA family addiction module antitoxin</fullName>
    </submittedName>
</protein>
<evidence type="ECO:0000313" key="3">
    <source>
        <dbReference type="EMBL" id="WND02514.1"/>
    </source>
</evidence>
<dbReference type="SUPFAM" id="SSF47413">
    <property type="entry name" value="lambda repressor-like DNA-binding domains"/>
    <property type="match status" value="1"/>
</dbReference>
<feature type="domain" description="HTH cro/C1-type" evidence="2">
    <location>
        <begin position="20"/>
        <end position="66"/>
    </location>
</feature>
<keyword evidence="1" id="KW-0238">DNA-binding</keyword>
<dbReference type="PROSITE" id="PS50943">
    <property type="entry name" value="HTH_CROC1"/>
    <property type="match status" value="1"/>
</dbReference>
<evidence type="ECO:0000256" key="1">
    <source>
        <dbReference type="ARBA" id="ARBA00023125"/>
    </source>
</evidence>
<dbReference type="InterPro" id="IPR013430">
    <property type="entry name" value="Toxin_antidote_HigA"/>
</dbReference>
<dbReference type="Gene3D" id="1.10.260.40">
    <property type="entry name" value="lambda repressor-like DNA-binding domains"/>
    <property type="match status" value="1"/>
</dbReference>
<evidence type="ECO:0000259" key="2">
    <source>
        <dbReference type="PROSITE" id="PS50943"/>
    </source>
</evidence>
<dbReference type="InterPro" id="IPR010982">
    <property type="entry name" value="Lambda_DNA-bd_dom_sf"/>
</dbReference>
<dbReference type="PANTHER" id="PTHR36924">
    <property type="entry name" value="ANTITOXIN HIGA-1"/>
    <property type="match status" value="1"/>
</dbReference>
<dbReference type="EMBL" id="CP123872">
    <property type="protein sequence ID" value="WND02514.1"/>
    <property type="molecule type" value="Genomic_DNA"/>
</dbReference>
<dbReference type="RefSeq" id="WP_310798349.1">
    <property type="nucleotide sequence ID" value="NZ_CP123872.1"/>
</dbReference>
<reference evidence="3" key="1">
    <citation type="submission" date="2023-04" db="EMBL/GenBank/DDBJ databases">
        <title>Complete genome sequence of Temperatibacter marinus.</title>
        <authorList>
            <person name="Rong J.-C."/>
            <person name="Yi M.-L."/>
            <person name="Zhao Q."/>
        </authorList>
    </citation>
    <scope>NUCLEOTIDE SEQUENCE</scope>
    <source>
        <strain evidence="3">NBRC 110045</strain>
    </source>
</reference>
<dbReference type="GO" id="GO:0003677">
    <property type="term" value="F:DNA binding"/>
    <property type="evidence" value="ECO:0007669"/>
    <property type="project" value="UniProtKB-KW"/>
</dbReference>
<keyword evidence="4" id="KW-1185">Reference proteome</keyword>
<dbReference type="Proteomes" id="UP001268683">
    <property type="component" value="Chromosome"/>
</dbReference>
<proteinExistence type="predicted"/>
<dbReference type="PANTHER" id="PTHR36924:SF1">
    <property type="entry name" value="ANTITOXIN HIGA-1"/>
    <property type="match status" value="1"/>
</dbReference>
<dbReference type="AlphaFoldDB" id="A0AA52H948"/>
<accession>A0AA52H948</accession>
<organism evidence="3 4">
    <name type="scientific">Temperatibacter marinus</name>
    <dbReference type="NCBI Taxonomy" id="1456591"/>
    <lineage>
        <taxon>Bacteria</taxon>
        <taxon>Pseudomonadati</taxon>
        <taxon>Pseudomonadota</taxon>
        <taxon>Alphaproteobacteria</taxon>
        <taxon>Kordiimonadales</taxon>
        <taxon>Temperatibacteraceae</taxon>
        <taxon>Temperatibacter</taxon>
    </lineage>
</organism>
<dbReference type="KEGG" id="tmk:QGN29_13255"/>
<dbReference type="NCBIfam" id="TIGR02607">
    <property type="entry name" value="antidote_HigA"/>
    <property type="match status" value="1"/>
</dbReference>
<dbReference type="CDD" id="cd00093">
    <property type="entry name" value="HTH_XRE"/>
    <property type="match status" value="1"/>
</dbReference>
<sequence>MTVKAHPGAVLKEKFIASVGISVRSLSNRLNVEHETLQDFIAGKKSLNKALALKLAKCFETTPEYWVKLQIEHDRSKRKI</sequence>